<dbReference type="Gene3D" id="1.20.200.10">
    <property type="entry name" value="Fumarase/aspartase (Central domain)"/>
    <property type="match status" value="1"/>
</dbReference>
<dbReference type="SUPFAM" id="SSF48557">
    <property type="entry name" value="L-aspartase-like"/>
    <property type="match status" value="1"/>
</dbReference>
<comment type="caution">
    <text evidence="1">The sequence shown here is derived from an EMBL/GenBank/DDBJ whole genome shotgun (WGS) entry which is preliminary data.</text>
</comment>
<dbReference type="PANTHER" id="PTHR43814">
    <property type="entry name" value="ARGININOSUCCINATE LYASE"/>
    <property type="match status" value="1"/>
</dbReference>
<name>A0A9D4Y4K2_PEA</name>
<dbReference type="AlphaFoldDB" id="A0A9D4Y4K2"/>
<evidence type="ECO:0000313" key="1">
    <source>
        <dbReference type="EMBL" id="KAI5432866.1"/>
    </source>
</evidence>
<gene>
    <name evidence="1" type="ORF">KIW84_020250</name>
</gene>
<keyword evidence="2" id="KW-1185">Reference proteome</keyword>
<sequence>MPQKRNPNPMELVRGKSGRIIGGLVTFLTVCKGLPHAYNRDLQDQFFGGEDIGFVGSEFHIRNQDLLCVQLKILCETLLRSVTLLSCCGQLWSENFWRIGVVSTILQLAHQMFADGGVLNLKKPKPEGVSLSTSMDSMMT</sequence>
<organism evidence="1 2">
    <name type="scientific">Pisum sativum</name>
    <name type="common">Garden pea</name>
    <name type="synonym">Lathyrus oleraceus</name>
    <dbReference type="NCBI Taxonomy" id="3888"/>
    <lineage>
        <taxon>Eukaryota</taxon>
        <taxon>Viridiplantae</taxon>
        <taxon>Streptophyta</taxon>
        <taxon>Embryophyta</taxon>
        <taxon>Tracheophyta</taxon>
        <taxon>Spermatophyta</taxon>
        <taxon>Magnoliopsida</taxon>
        <taxon>eudicotyledons</taxon>
        <taxon>Gunneridae</taxon>
        <taxon>Pentapetalae</taxon>
        <taxon>rosids</taxon>
        <taxon>fabids</taxon>
        <taxon>Fabales</taxon>
        <taxon>Fabaceae</taxon>
        <taxon>Papilionoideae</taxon>
        <taxon>50 kb inversion clade</taxon>
        <taxon>NPAAA clade</taxon>
        <taxon>Hologalegina</taxon>
        <taxon>IRL clade</taxon>
        <taxon>Fabeae</taxon>
        <taxon>Lathyrus</taxon>
    </lineage>
</organism>
<dbReference type="InterPro" id="IPR008948">
    <property type="entry name" value="L-Aspartase-like"/>
</dbReference>
<dbReference type="GO" id="GO:0005829">
    <property type="term" value="C:cytosol"/>
    <property type="evidence" value="ECO:0007669"/>
    <property type="project" value="TreeGrafter"/>
</dbReference>
<reference evidence="1 2" key="1">
    <citation type="journal article" date="2022" name="Nat. Genet.">
        <title>Improved pea reference genome and pan-genome highlight genomic features and evolutionary characteristics.</title>
        <authorList>
            <person name="Yang T."/>
            <person name="Liu R."/>
            <person name="Luo Y."/>
            <person name="Hu S."/>
            <person name="Wang D."/>
            <person name="Wang C."/>
            <person name="Pandey M.K."/>
            <person name="Ge S."/>
            <person name="Xu Q."/>
            <person name="Li N."/>
            <person name="Li G."/>
            <person name="Huang Y."/>
            <person name="Saxena R.K."/>
            <person name="Ji Y."/>
            <person name="Li M."/>
            <person name="Yan X."/>
            <person name="He Y."/>
            <person name="Liu Y."/>
            <person name="Wang X."/>
            <person name="Xiang C."/>
            <person name="Varshney R.K."/>
            <person name="Ding H."/>
            <person name="Gao S."/>
            <person name="Zong X."/>
        </authorList>
    </citation>
    <scope>NUCLEOTIDE SEQUENCE [LARGE SCALE GENOMIC DNA]</scope>
    <source>
        <strain evidence="1 2">cv. Zhongwan 6</strain>
    </source>
</reference>
<dbReference type="Proteomes" id="UP001058974">
    <property type="component" value="Chromosome 2"/>
</dbReference>
<dbReference type="Gramene" id="Psat02G0025000-T1">
    <property type="protein sequence ID" value="KAI5432866.1"/>
    <property type="gene ID" value="KIW84_020250"/>
</dbReference>
<evidence type="ECO:0000313" key="2">
    <source>
        <dbReference type="Proteomes" id="UP001058974"/>
    </source>
</evidence>
<accession>A0A9D4Y4K2</accession>
<proteinExistence type="predicted"/>
<dbReference type="InterPro" id="IPR009049">
    <property type="entry name" value="Argininosuccinate_lyase"/>
</dbReference>
<dbReference type="PANTHER" id="PTHR43814:SF1">
    <property type="entry name" value="ARGININOSUCCINATE LYASE"/>
    <property type="match status" value="1"/>
</dbReference>
<dbReference type="EMBL" id="JAMSHJ010000002">
    <property type="protein sequence ID" value="KAI5432866.1"/>
    <property type="molecule type" value="Genomic_DNA"/>
</dbReference>
<dbReference type="GO" id="GO:0042450">
    <property type="term" value="P:L-arginine biosynthetic process via ornithine"/>
    <property type="evidence" value="ECO:0007669"/>
    <property type="project" value="InterPro"/>
</dbReference>
<dbReference type="GO" id="GO:0004056">
    <property type="term" value="F:argininosuccinate lyase activity"/>
    <property type="evidence" value="ECO:0007669"/>
    <property type="project" value="InterPro"/>
</dbReference>
<protein>
    <submittedName>
        <fullName evidence="1">Uncharacterized protein</fullName>
    </submittedName>
</protein>